<dbReference type="UniPathway" id="UPA00378"/>
<dbReference type="GO" id="GO:0004578">
    <property type="term" value="F:chitobiosyldiphosphodolichol beta-mannosyltransferase activity"/>
    <property type="evidence" value="ECO:0007669"/>
    <property type="project" value="UniProtKB-EC"/>
</dbReference>
<evidence type="ECO:0000256" key="7">
    <source>
        <dbReference type="ARBA" id="ARBA00022692"/>
    </source>
</evidence>
<keyword evidence="6 14" id="KW-0808">Transferase</keyword>
<keyword evidence="7 13" id="KW-0812">Transmembrane</keyword>
<keyword evidence="9 13" id="KW-1133">Transmembrane helix</keyword>
<feature type="transmembrane region" description="Helical" evidence="13">
    <location>
        <begin position="16"/>
        <end position="35"/>
    </location>
</feature>
<dbReference type="GO" id="GO:0098554">
    <property type="term" value="C:cytoplasmic side of endoplasmic reticulum membrane"/>
    <property type="evidence" value="ECO:0007669"/>
    <property type="project" value="EnsemblFungi"/>
</dbReference>
<dbReference type="RefSeq" id="XP_018983971.1">
    <property type="nucleotide sequence ID" value="XM_019131879.1"/>
</dbReference>
<keyword evidence="15" id="KW-1185">Reference proteome</keyword>
<evidence type="ECO:0000256" key="13">
    <source>
        <dbReference type="SAM" id="Phobius"/>
    </source>
</evidence>
<evidence type="ECO:0000256" key="1">
    <source>
        <dbReference type="ARBA" id="ARBA00004389"/>
    </source>
</evidence>
<dbReference type="EMBL" id="KV454434">
    <property type="protein sequence ID" value="ODQ78643.1"/>
    <property type="molecule type" value="Genomic_DNA"/>
</dbReference>
<organism evidence="14 15">
    <name type="scientific">Babjeviella inositovora NRRL Y-12698</name>
    <dbReference type="NCBI Taxonomy" id="984486"/>
    <lineage>
        <taxon>Eukaryota</taxon>
        <taxon>Fungi</taxon>
        <taxon>Dikarya</taxon>
        <taxon>Ascomycota</taxon>
        <taxon>Saccharomycotina</taxon>
        <taxon>Pichiomycetes</taxon>
        <taxon>Serinales incertae sedis</taxon>
        <taxon>Babjeviella</taxon>
    </lineage>
</organism>
<evidence type="ECO:0000256" key="2">
    <source>
        <dbReference type="ARBA" id="ARBA00004922"/>
    </source>
</evidence>
<evidence type="ECO:0000313" key="14">
    <source>
        <dbReference type="EMBL" id="ODQ78643.1"/>
    </source>
</evidence>
<evidence type="ECO:0000313" key="15">
    <source>
        <dbReference type="Proteomes" id="UP000094336"/>
    </source>
</evidence>
<reference evidence="15" key="1">
    <citation type="submission" date="2016-05" db="EMBL/GenBank/DDBJ databases">
        <title>Comparative genomics of biotechnologically important yeasts.</title>
        <authorList>
            <consortium name="DOE Joint Genome Institute"/>
            <person name="Riley R."/>
            <person name="Haridas S."/>
            <person name="Wolfe K.H."/>
            <person name="Lopes M.R."/>
            <person name="Hittinger C.T."/>
            <person name="Goker M."/>
            <person name="Salamov A."/>
            <person name="Wisecaver J."/>
            <person name="Long T.M."/>
            <person name="Aerts A.L."/>
            <person name="Barry K."/>
            <person name="Choi C."/>
            <person name="Clum A."/>
            <person name="Coughlan A.Y."/>
            <person name="Deshpande S."/>
            <person name="Douglass A.P."/>
            <person name="Hanson S.J."/>
            <person name="Klenk H.-P."/>
            <person name="Labutti K."/>
            <person name="Lapidus A."/>
            <person name="Lindquist E."/>
            <person name="Lipzen A."/>
            <person name="Meier-Kolthoff J.P."/>
            <person name="Ohm R.A."/>
            <person name="Otillar R.P."/>
            <person name="Pangilinan J."/>
            <person name="Peng Y."/>
            <person name="Rokas A."/>
            <person name="Rosa C.A."/>
            <person name="Scheuner C."/>
            <person name="Sibirny A.A."/>
            <person name="Slot J.C."/>
            <person name="Stielow J.B."/>
            <person name="Sun H."/>
            <person name="Kurtzman C.P."/>
            <person name="Blackwell M."/>
            <person name="Grigoriev I.V."/>
            <person name="Jeffries T.W."/>
        </authorList>
    </citation>
    <scope>NUCLEOTIDE SEQUENCE [LARGE SCALE GENOMIC DNA]</scope>
    <source>
        <strain evidence="15">NRRL Y-12698</strain>
    </source>
</reference>
<dbReference type="Proteomes" id="UP000094336">
    <property type="component" value="Unassembled WGS sequence"/>
</dbReference>
<evidence type="ECO:0000256" key="8">
    <source>
        <dbReference type="ARBA" id="ARBA00022824"/>
    </source>
</evidence>
<dbReference type="OrthoDB" id="614844at2759"/>
<evidence type="ECO:0000256" key="12">
    <source>
        <dbReference type="ARBA" id="ARBA00030745"/>
    </source>
</evidence>
<dbReference type="GeneID" id="30149732"/>
<dbReference type="AlphaFoldDB" id="A0A1E3QLS5"/>
<keyword evidence="10 13" id="KW-0472">Membrane</keyword>
<evidence type="ECO:0000256" key="6">
    <source>
        <dbReference type="ARBA" id="ARBA00022679"/>
    </source>
</evidence>
<dbReference type="SUPFAM" id="SSF53756">
    <property type="entry name" value="UDP-Glycosyltransferase/glycogen phosphorylase"/>
    <property type="match status" value="1"/>
</dbReference>
<comment type="pathway">
    <text evidence="2">Protein modification; protein glycosylation.</text>
</comment>
<sequence length="459" mass="51216">MSLLSYLQNGYTAHPWVAWLVALYLLTPALAYGILPRVFPGNSHQKRHVIVCVLGDLGHSPRMCYHARSLAARGYHVDLLGYVEEQPPLDIIDSEMIDIHEISVVKNTRNLPYLVFGALKVGLQTVGLFRMLLGLGHAQAIVLQNPPSLPLLLVVIVYKYLVRWGDFQIVVDWHNLNYTILNLKYQNVAHPVVRLMKGYERVCARYADVHLTVTRSLKKFLVDEFAVEADKILVVYDRPAEQFTPLEESGSNFQMLTKRFPQEFSGVLFEREPRIIVTSTSFTPDEDLGVLLTALERMDRKALPFTSQLPPLLVLVTGKGPLKAQFLAEIARLAFPEQKIQFKCLWLLAHEYPILISHAHVGVSLHTSSLGIDLPMKVLDFFGCGVPVVALDFQAVGELVHEGVNGLVVDDPSGLCKSLKACSGAGSVYAVIKRGAMAESKRRWDENWNKSLGGVFPGI</sequence>
<dbReference type="Pfam" id="PF13692">
    <property type="entry name" value="Glyco_trans_1_4"/>
    <property type="match status" value="1"/>
</dbReference>
<dbReference type="PANTHER" id="PTHR13036:SF0">
    <property type="entry name" value="CHITOBIOSYLDIPHOSPHODOLICHOL BETA-MANNOSYLTRANSFERASE"/>
    <property type="match status" value="1"/>
</dbReference>
<keyword evidence="5" id="KW-0328">Glycosyltransferase</keyword>
<evidence type="ECO:0000256" key="9">
    <source>
        <dbReference type="ARBA" id="ARBA00022989"/>
    </source>
</evidence>
<accession>A0A1E3QLS5</accession>
<name>A0A1E3QLS5_9ASCO</name>
<dbReference type="Gene3D" id="3.40.50.2000">
    <property type="entry name" value="Glycogen Phosphorylase B"/>
    <property type="match status" value="2"/>
</dbReference>
<dbReference type="InterPro" id="IPR026051">
    <property type="entry name" value="ALG1-like"/>
</dbReference>
<keyword evidence="8" id="KW-0256">Endoplasmic reticulum</keyword>
<comment type="function">
    <text evidence="11">Participates in the formation of the lipid-linked precursor oligosaccharide for N-glycosylation. Involved in assembling the dolichol-pyrophosphate-GlcNAc(2)-Man(5) intermediate on the cytoplasmic surface of the ER.</text>
</comment>
<dbReference type="STRING" id="984486.A0A1E3QLS5"/>
<evidence type="ECO:0000256" key="3">
    <source>
        <dbReference type="ARBA" id="ARBA00012611"/>
    </source>
</evidence>
<evidence type="ECO:0000256" key="10">
    <source>
        <dbReference type="ARBA" id="ARBA00023136"/>
    </source>
</evidence>
<protein>
    <recommendedName>
        <fullName evidence="4">Chitobiosyldiphosphodolichol beta-mannosyltransferase</fullName>
        <ecNumber evidence="3">2.4.1.142</ecNumber>
    </recommendedName>
    <alternativeName>
        <fullName evidence="12">Asparagine-linked glycosylation protein 1</fullName>
    </alternativeName>
</protein>
<dbReference type="EC" id="2.4.1.142" evidence="3"/>
<evidence type="ECO:0000256" key="5">
    <source>
        <dbReference type="ARBA" id="ARBA00022676"/>
    </source>
</evidence>
<evidence type="ECO:0000256" key="11">
    <source>
        <dbReference type="ARBA" id="ARBA00024899"/>
    </source>
</evidence>
<comment type="subcellular location">
    <subcellularLocation>
        <location evidence="1">Endoplasmic reticulum membrane</location>
        <topology evidence="1">Single-pass membrane protein</topology>
    </subcellularLocation>
</comment>
<dbReference type="GO" id="GO:0006488">
    <property type="term" value="P:dolichol-linked oligosaccharide biosynthetic process"/>
    <property type="evidence" value="ECO:0007669"/>
    <property type="project" value="EnsemblFungi"/>
</dbReference>
<proteinExistence type="predicted"/>
<gene>
    <name evidence="14" type="ORF">BABINDRAFT_38530</name>
</gene>
<dbReference type="PANTHER" id="PTHR13036">
    <property type="entry name" value="BETA1,4 MANNOSYLTRANSFERASE"/>
    <property type="match status" value="1"/>
</dbReference>
<evidence type="ECO:0000256" key="4">
    <source>
        <dbReference type="ARBA" id="ARBA00015841"/>
    </source>
</evidence>